<sequence length="76" mass="8621">MHFSQYYKHAGWKDCLGGGLSGVCICVCMCMYLIFNATPHSCFDVTFVFAHPSLPLMNAYLRRTQAFCEGSWRSIT</sequence>
<dbReference type="Proteomes" id="UP000008177">
    <property type="component" value="Unplaced contigs"/>
</dbReference>
<proteinExistence type="predicted"/>
<dbReference type="AlphaFoldDB" id="G2XZC2"/>
<keyword evidence="1" id="KW-0812">Transmembrane</keyword>
<dbReference type="HOGENOM" id="CLU_2654197_0_0_1"/>
<protein>
    <submittedName>
        <fullName evidence="2">Uncharacterized protein</fullName>
    </submittedName>
</protein>
<evidence type="ECO:0000313" key="2">
    <source>
        <dbReference type="EMBL" id="CCD45809.1"/>
    </source>
</evidence>
<name>G2XZC2_BOTF4</name>
<evidence type="ECO:0000256" key="1">
    <source>
        <dbReference type="SAM" id="Phobius"/>
    </source>
</evidence>
<dbReference type="EMBL" id="FQ790278">
    <property type="protein sequence ID" value="CCD45809.1"/>
    <property type="molecule type" value="Genomic_DNA"/>
</dbReference>
<keyword evidence="1" id="KW-0472">Membrane</keyword>
<feature type="transmembrane region" description="Helical" evidence="1">
    <location>
        <begin position="12"/>
        <end position="35"/>
    </location>
</feature>
<reference evidence="3" key="1">
    <citation type="journal article" date="2011" name="PLoS Genet.">
        <title>Genomic analysis of the necrotrophic fungal pathogens Sclerotinia sclerotiorum and Botrytis cinerea.</title>
        <authorList>
            <person name="Amselem J."/>
            <person name="Cuomo C.A."/>
            <person name="van Kan J.A."/>
            <person name="Viaud M."/>
            <person name="Benito E.P."/>
            <person name="Couloux A."/>
            <person name="Coutinho P.M."/>
            <person name="de Vries R.P."/>
            <person name="Dyer P.S."/>
            <person name="Fillinger S."/>
            <person name="Fournier E."/>
            <person name="Gout L."/>
            <person name="Hahn M."/>
            <person name="Kohn L."/>
            <person name="Lapalu N."/>
            <person name="Plummer K.M."/>
            <person name="Pradier J.M."/>
            <person name="Quevillon E."/>
            <person name="Sharon A."/>
            <person name="Simon A."/>
            <person name="ten Have A."/>
            <person name="Tudzynski B."/>
            <person name="Tudzynski P."/>
            <person name="Wincker P."/>
            <person name="Andrew M."/>
            <person name="Anthouard V."/>
            <person name="Beever R.E."/>
            <person name="Beffa R."/>
            <person name="Benoit I."/>
            <person name="Bouzid O."/>
            <person name="Brault B."/>
            <person name="Chen Z."/>
            <person name="Choquer M."/>
            <person name="Collemare J."/>
            <person name="Cotton P."/>
            <person name="Danchin E.G."/>
            <person name="Da Silva C."/>
            <person name="Gautier A."/>
            <person name="Giraud C."/>
            <person name="Giraud T."/>
            <person name="Gonzalez C."/>
            <person name="Grossetete S."/>
            <person name="Guldener U."/>
            <person name="Henrissat B."/>
            <person name="Howlett B.J."/>
            <person name="Kodira C."/>
            <person name="Kretschmer M."/>
            <person name="Lappartient A."/>
            <person name="Leroch M."/>
            <person name="Levis C."/>
            <person name="Mauceli E."/>
            <person name="Neuveglise C."/>
            <person name="Oeser B."/>
            <person name="Pearson M."/>
            <person name="Poulain J."/>
            <person name="Poussereau N."/>
            <person name="Quesneville H."/>
            <person name="Rascle C."/>
            <person name="Schumacher J."/>
            <person name="Segurens B."/>
            <person name="Sexton A."/>
            <person name="Silva E."/>
            <person name="Sirven C."/>
            <person name="Soanes D.M."/>
            <person name="Talbot N.J."/>
            <person name="Templeton M."/>
            <person name="Yandava C."/>
            <person name="Yarden O."/>
            <person name="Zeng Q."/>
            <person name="Rollins J.A."/>
            <person name="Lebrun M.H."/>
            <person name="Dickman M."/>
        </authorList>
    </citation>
    <scope>NUCLEOTIDE SEQUENCE [LARGE SCALE GENOMIC DNA]</scope>
    <source>
        <strain evidence="3">T4</strain>
    </source>
</reference>
<organism evidence="2 3">
    <name type="scientific">Botryotinia fuckeliana (strain T4)</name>
    <name type="common">Noble rot fungus</name>
    <name type="synonym">Botrytis cinerea</name>
    <dbReference type="NCBI Taxonomy" id="999810"/>
    <lineage>
        <taxon>Eukaryota</taxon>
        <taxon>Fungi</taxon>
        <taxon>Dikarya</taxon>
        <taxon>Ascomycota</taxon>
        <taxon>Pezizomycotina</taxon>
        <taxon>Leotiomycetes</taxon>
        <taxon>Helotiales</taxon>
        <taxon>Sclerotiniaceae</taxon>
        <taxon>Botrytis</taxon>
    </lineage>
</organism>
<keyword evidence="1" id="KW-1133">Transmembrane helix</keyword>
<gene>
    <name evidence="2" type="ORF">BofuT4_uP048270.1</name>
</gene>
<accession>G2XZC2</accession>
<dbReference type="InParanoid" id="G2XZC2"/>
<evidence type="ECO:0000313" key="3">
    <source>
        <dbReference type="Proteomes" id="UP000008177"/>
    </source>
</evidence>